<evidence type="ECO:0000256" key="1">
    <source>
        <dbReference type="ARBA" id="ARBA00009526"/>
    </source>
</evidence>
<feature type="domain" description="2'-5'-oligoadenylate synthetase 1" evidence="2">
    <location>
        <begin position="223"/>
        <end position="379"/>
    </location>
</feature>
<dbReference type="GO" id="GO:0005829">
    <property type="term" value="C:cytosol"/>
    <property type="evidence" value="ECO:0007669"/>
    <property type="project" value="TreeGrafter"/>
</dbReference>
<gene>
    <name evidence="4" type="primary">LOC111104301</name>
</gene>
<dbReference type="SUPFAM" id="SSF81631">
    <property type="entry name" value="PAP/OAS1 substrate-binding domain"/>
    <property type="match status" value="1"/>
</dbReference>
<sequence>MTNRRHCFDYRRRHPELFPFYCESCVPQRRFKLPPHKAQHDKDKHGITTPILSHNYPQGATFSALTLHPPPRSVSATSSPLSALSARELNTFVQTELEPDTEYNKSCNAVVDRLCQFMQNNFPDVIRPSEVRKAGSLGKGTAVKGKSDADLVVFLANFHTISDLRVNLPSIFARMKRYLGEYGGCDVTGTTPHAVQVSVHCHGHSHDADILPSVNILKTKTLHEIYKEMDSEPHSRRKFYSAALAPLQIEFVSHVPPKVKNLIRLMKFWKNSFKGKKSKKQLPPSYLLELIVIGEWNRAKSPENFDLQKGFYHVLTAIRNYKEMGLVSTQNYTSHHCHDAYYVMDPANPFNNVMSDCNCWEHVAEKARHFLKTAQLYKDSPNLDGWL</sequence>
<dbReference type="PANTHER" id="PTHR11258">
    <property type="entry name" value="2-5 OLIGOADENYLATE SYNTHETASE"/>
    <property type="match status" value="1"/>
</dbReference>
<dbReference type="InterPro" id="IPR043519">
    <property type="entry name" value="NT_sf"/>
</dbReference>
<evidence type="ECO:0000313" key="3">
    <source>
        <dbReference type="Proteomes" id="UP000694844"/>
    </source>
</evidence>
<dbReference type="Gene3D" id="3.30.460.10">
    <property type="entry name" value="Beta Polymerase, domain 2"/>
    <property type="match status" value="1"/>
</dbReference>
<evidence type="ECO:0000259" key="2">
    <source>
        <dbReference type="Pfam" id="PF10421"/>
    </source>
</evidence>
<dbReference type="RefSeq" id="XP_022293877.1">
    <property type="nucleotide sequence ID" value="XM_022438169.1"/>
</dbReference>
<reference evidence="4" key="1">
    <citation type="submission" date="2025-08" db="UniProtKB">
        <authorList>
            <consortium name="RefSeq"/>
        </authorList>
    </citation>
    <scope>IDENTIFICATION</scope>
    <source>
        <tissue evidence="4">Whole sample</tissue>
    </source>
</reference>
<proteinExistence type="inferred from homology"/>
<dbReference type="OrthoDB" id="415134at2759"/>
<dbReference type="AlphaFoldDB" id="A0A8B8AQX6"/>
<dbReference type="GeneID" id="111104301"/>
<dbReference type="GO" id="GO:0016020">
    <property type="term" value="C:membrane"/>
    <property type="evidence" value="ECO:0007669"/>
    <property type="project" value="TreeGrafter"/>
</dbReference>
<name>A0A8B8AQX6_CRAVI</name>
<dbReference type="PANTHER" id="PTHR11258:SF11">
    <property type="entry name" value="C2H2-TYPE DOMAIN-CONTAINING PROTEIN"/>
    <property type="match status" value="1"/>
</dbReference>
<dbReference type="InterPro" id="IPR018952">
    <property type="entry name" value="2-5-oligoAdlate_synth_1_dom2/C"/>
</dbReference>
<dbReference type="Proteomes" id="UP000694844">
    <property type="component" value="Chromosome 7"/>
</dbReference>
<dbReference type="GO" id="GO:0001730">
    <property type="term" value="F:2'-5'-oligoadenylate synthetase activity"/>
    <property type="evidence" value="ECO:0007669"/>
    <property type="project" value="TreeGrafter"/>
</dbReference>
<keyword evidence="3" id="KW-1185">Reference proteome</keyword>
<dbReference type="Gene3D" id="1.10.1410.20">
    <property type="entry name" value="2'-5'-oligoadenylate synthetase 1, domain 2"/>
    <property type="match status" value="1"/>
</dbReference>
<dbReference type="SUPFAM" id="SSF81301">
    <property type="entry name" value="Nucleotidyltransferase"/>
    <property type="match status" value="1"/>
</dbReference>
<dbReference type="GO" id="GO:0003725">
    <property type="term" value="F:double-stranded RNA binding"/>
    <property type="evidence" value="ECO:0007669"/>
    <property type="project" value="TreeGrafter"/>
</dbReference>
<dbReference type="GO" id="GO:0005654">
    <property type="term" value="C:nucleoplasm"/>
    <property type="evidence" value="ECO:0007669"/>
    <property type="project" value="TreeGrafter"/>
</dbReference>
<organism evidence="3 4">
    <name type="scientific">Crassostrea virginica</name>
    <name type="common">Eastern oyster</name>
    <dbReference type="NCBI Taxonomy" id="6565"/>
    <lineage>
        <taxon>Eukaryota</taxon>
        <taxon>Metazoa</taxon>
        <taxon>Spiralia</taxon>
        <taxon>Lophotrochozoa</taxon>
        <taxon>Mollusca</taxon>
        <taxon>Bivalvia</taxon>
        <taxon>Autobranchia</taxon>
        <taxon>Pteriomorphia</taxon>
        <taxon>Ostreida</taxon>
        <taxon>Ostreoidea</taxon>
        <taxon>Ostreidae</taxon>
        <taxon>Crassostrea</taxon>
    </lineage>
</organism>
<dbReference type="Pfam" id="PF10421">
    <property type="entry name" value="OAS1_C"/>
    <property type="match status" value="1"/>
</dbReference>
<evidence type="ECO:0000313" key="4">
    <source>
        <dbReference type="RefSeq" id="XP_022293877.1"/>
    </source>
</evidence>
<accession>A0A8B8AQX6</accession>
<dbReference type="PROSITE" id="PS50152">
    <property type="entry name" value="25A_SYNTH_3"/>
    <property type="match status" value="1"/>
</dbReference>
<protein>
    <submittedName>
        <fullName evidence="4">2'-5'-oligoadenylate synthase 1A-like isoform X1</fullName>
    </submittedName>
</protein>
<comment type="similarity">
    <text evidence="1">Belongs to the 2-5A synthase family.</text>
</comment>
<dbReference type="KEGG" id="cvn:111104301"/>